<reference evidence="1" key="1">
    <citation type="submission" date="2014-09" db="EMBL/GenBank/DDBJ databases">
        <authorList>
            <person name="Magalhaes I.L.F."/>
            <person name="Oliveira U."/>
            <person name="Santos F.R."/>
            <person name="Vidigal T.H.D.A."/>
            <person name="Brescovit A.D."/>
            <person name="Santos A.J."/>
        </authorList>
    </citation>
    <scope>NUCLEOTIDE SEQUENCE</scope>
    <source>
        <tissue evidence="1">Shoot tissue taken approximately 20 cm above the soil surface</tissue>
    </source>
</reference>
<accession>A0A0A9ALF6</accession>
<protein>
    <submittedName>
        <fullName evidence="1">Uncharacterized protein</fullName>
    </submittedName>
</protein>
<name>A0A0A9ALF6_ARUDO</name>
<organism evidence="1">
    <name type="scientific">Arundo donax</name>
    <name type="common">Giant reed</name>
    <name type="synonym">Donax arundinaceus</name>
    <dbReference type="NCBI Taxonomy" id="35708"/>
    <lineage>
        <taxon>Eukaryota</taxon>
        <taxon>Viridiplantae</taxon>
        <taxon>Streptophyta</taxon>
        <taxon>Embryophyta</taxon>
        <taxon>Tracheophyta</taxon>
        <taxon>Spermatophyta</taxon>
        <taxon>Magnoliopsida</taxon>
        <taxon>Liliopsida</taxon>
        <taxon>Poales</taxon>
        <taxon>Poaceae</taxon>
        <taxon>PACMAD clade</taxon>
        <taxon>Arundinoideae</taxon>
        <taxon>Arundineae</taxon>
        <taxon>Arundo</taxon>
    </lineage>
</organism>
<reference evidence="1" key="2">
    <citation type="journal article" date="2015" name="Data Brief">
        <title>Shoot transcriptome of the giant reed, Arundo donax.</title>
        <authorList>
            <person name="Barrero R.A."/>
            <person name="Guerrero F.D."/>
            <person name="Moolhuijzen P."/>
            <person name="Goolsby J.A."/>
            <person name="Tidwell J."/>
            <person name="Bellgard S.E."/>
            <person name="Bellgard M.I."/>
        </authorList>
    </citation>
    <scope>NUCLEOTIDE SEQUENCE</scope>
    <source>
        <tissue evidence="1">Shoot tissue taken approximately 20 cm above the soil surface</tissue>
    </source>
</reference>
<dbReference type="EMBL" id="GBRH01247217">
    <property type="protein sequence ID" value="JAD50678.1"/>
    <property type="molecule type" value="Transcribed_RNA"/>
</dbReference>
<sequence>MEITVESAKDSSVTQISFL</sequence>
<proteinExistence type="predicted"/>
<evidence type="ECO:0000313" key="1">
    <source>
        <dbReference type="EMBL" id="JAD50678.1"/>
    </source>
</evidence>
<dbReference type="AlphaFoldDB" id="A0A0A9ALF6"/>